<name>A0A6J7JWC2_9ZZZZ</name>
<proteinExistence type="predicted"/>
<accession>A0A6J7JWC2</accession>
<evidence type="ECO:0000313" key="1">
    <source>
        <dbReference type="EMBL" id="CAB4947201.1"/>
    </source>
</evidence>
<sequence>MRPPSRFLGAAILSAVTVISASACSSSTSKATNGTSSESSCAKKADCVSLGIGEPIFIGTQLSENIAIGKESLVGVELAIDYLDGYFDGVPGTIDGHEVIVLSTPDTCSGSTDGARAARGLLAEKRLIGVIGTTCSGSALQGAADEYSDSDVLLLSPSNTAPALTAEGTRPPYYFRFANNDLISRAVTAAFISERPGWSSVATIADIGDPYSNELADSLGKQLRVNGVVVTKLSSSSGGDAAELVAQLALLAPKSIFIPTINPGCANITAALRSDARTRAIPIIVGDGCQEVSTLAGIGGNTNDLFATGLDLSVLQSNDFYRTYFQPAFVRKTGVAPTTGYEANAFDAASLLVASISTAIQPGERGSSVINRVAARDALLKVANYSGMSGEITCIPSGDCIPSARIGLYQAPFWPAINPTTAQIVYSKEVTLLSVRTGG</sequence>
<protein>
    <submittedName>
        <fullName evidence="1">Unannotated protein</fullName>
    </submittedName>
</protein>
<dbReference type="SUPFAM" id="SSF53822">
    <property type="entry name" value="Periplasmic binding protein-like I"/>
    <property type="match status" value="1"/>
</dbReference>
<dbReference type="PANTHER" id="PTHR47151">
    <property type="entry name" value="LEU/ILE/VAL-BINDING ABC TRANSPORTER SUBUNIT"/>
    <property type="match status" value="1"/>
</dbReference>
<gene>
    <name evidence="1" type="ORF">UFOPK3789_00453</name>
</gene>
<dbReference type="AlphaFoldDB" id="A0A6J7JWC2"/>
<reference evidence="1" key="1">
    <citation type="submission" date="2020-05" db="EMBL/GenBank/DDBJ databases">
        <authorList>
            <person name="Chiriac C."/>
            <person name="Salcher M."/>
            <person name="Ghai R."/>
            <person name="Kavagutti S V."/>
        </authorList>
    </citation>
    <scope>NUCLEOTIDE SEQUENCE</scope>
</reference>
<dbReference type="PANTHER" id="PTHR47151:SF2">
    <property type="entry name" value="AMINO ACID BINDING PROTEIN"/>
    <property type="match status" value="1"/>
</dbReference>
<dbReference type="EMBL" id="CAFBNL010000016">
    <property type="protein sequence ID" value="CAB4947201.1"/>
    <property type="molecule type" value="Genomic_DNA"/>
</dbReference>
<dbReference type="InterPro" id="IPR028082">
    <property type="entry name" value="Peripla_BP_I"/>
</dbReference>
<organism evidence="1">
    <name type="scientific">freshwater metagenome</name>
    <dbReference type="NCBI Taxonomy" id="449393"/>
    <lineage>
        <taxon>unclassified sequences</taxon>
        <taxon>metagenomes</taxon>
        <taxon>ecological metagenomes</taxon>
    </lineage>
</organism>
<dbReference type="Gene3D" id="3.40.50.2300">
    <property type="match status" value="2"/>
</dbReference>
<dbReference type="PROSITE" id="PS51257">
    <property type="entry name" value="PROKAR_LIPOPROTEIN"/>
    <property type="match status" value="1"/>
</dbReference>